<organism evidence="6 7">
    <name type="scientific">Tumebacillus amylolyticus</name>
    <dbReference type="NCBI Taxonomy" id="2801339"/>
    <lineage>
        <taxon>Bacteria</taxon>
        <taxon>Bacillati</taxon>
        <taxon>Bacillota</taxon>
        <taxon>Bacilli</taxon>
        <taxon>Bacillales</taxon>
        <taxon>Alicyclobacillaceae</taxon>
        <taxon>Tumebacillus</taxon>
    </lineage>
</organism>
<dbReference type="SMART" id="SM01209">
    <property type="entry name" value="GARS_A"/>
    <property type="match status" value="1"/>
</dbReference>
<evidence type="ECO:0000313" key="7">
    <source>
        <dbReference type="Proteomes" id="UP000602284"/>
    </source>
</evidence>
<dbReference type="Proteomes" id="UP000602284">
    <property type="component" value="Unassembled WGS sequence"/>
</dbReference>
<dbReference type="Gene3D" id="3.40.50.20">
    <property type="match status" value="1"/>
</dbReference>
<dbReference type="Pfam" id="PF13535">
    <property type="entry name" value="ATP-grasp_4"/>
    <property type="match status" value="1"/>
</dbReference>
<keyword evidence="7" id="KW-1185">Reference proteome</keyword>
<reference evidence="6 7" key="1">
    <citation type="submission" date="2021-01" db="EMBL/GenBank/DDBJ databases">
        <title>Tumebacillus sp. strain ITR2 16S ribosomal RNA gene Genome sequencing and assembly.</title>
        <authorList>
            <person name="Kang M."/>
        </authorList>
    </citation>
    <scope>NUCLEOTIDE SEQUENCE [LARGE SCALE GENOMIC DNA]</scope>
    <source>
        <strain evidence="6 7">ITR2</strain>
    </source>
</reference>
<dbReference type="Pfam" id="PF18603">
    <property type="entry name" value="LAL_C2"/>
    <property type="match status" value="1"/>
</dbReference>
<dbReference type="PANTHER" id="PTHR43585">
    <property type="entry name" value="FUMIPYRROLE BIOSYNTHESIS PROTEIN C"/>
    <property type="match status" value="1"/>
</dbReference>
<sequence>MTERAKAVLVFGLNQSGESELDLIQPRGYKVLMFKAEISLQEALQVDLPVEMDLNNEEAVIAKALDLQAKYDIQAVFTLNEYRVALAARVAEALQLPNGLSYEAALNCRNKKRTREQLAKHGVGSAVYALVRTPEEALEQLENFSLPVVVKPSNEAGSTLVSFCHSAEDVRAAVEAIRANRSNWVGQQMDDEILMEEFLEGPEFSVEACTASGKTTVLAITAKRTSGAVEAGHLVPAPLPESTVQEVQQLVVEALSALGVNGTVTHTEVKLTPVGPKIIEVNARPGGDRIHLLVLAVTGYNLQELSLHLALGGTLEDAPRHAVQTSSAAIRFFEAGQDGLVTYRKLEDVESMPGVQRLVLHAKSGDAVKRTTSNYDRVGYAIVHAVDDQDADQVANEVERCLDVRVSPLAEGVTH</sequence>
<protein>
    <submittedName>
        <fullName evidence="6">ATP-grasp domain-containing protein</fullName>
    </submittedName>
</protein>
<feature type="domain" description="ATP-grasp" evidence="5">
    <location>
        <begin position="115"/>
        <end position="311"/>
    </location>
</feature>
<keyword evidence="3 4" id="KW-0067">ATP-binding</keyword>
<dbReference type="RefSeq" id="WP_201638132.1">
    <property type="nucleotide sequence ID" value="NZ_JAEQNB010000008.1"/>
</dbReference>
<evidence type="ECO:0000313" key="6">
    <source>
        <dbReference type="EMBL" id="MBL0389138.1"/>
    </source>
</evidence>
<keyword evidence="1" id="KW-0436">Ligase</keyword>
<accession>A0ABS1JFS1</accession>
<evidence type="ECO:0000256" key="2">
    <source>
        <dbReference type="ARBA" id="ARBA00022741"/>
    </source>
</evidence>
<dbReference type="SUPFAM" id="SSF56059">
    <property type="entry name" value="Glutathione synthetase ATP-binding domain-like"/>
    <property type="match status" value="1"/>
</dbReference>
<keyword evidence="2 4" id="KW-0547">Nucleotide-binding</keyword>
<proteinExistence type="predicted"/>
<evidence type="ECO:0000256" key="4">
    <source>
        <dbReference type="PROSITE-ProRule" id="PRU00409"/>
    </source>
</evidence>
<comment type="caution">
    <text evidence="6">The sequence shown here is derived from an EMBL/GenBank/DDBJ whole genome shotgun (WGS) entry which is preliminary data.</text>
</comment>
<dbReference type="EMBL" id="JAEQNB010000008">
    <property type="protein sequence ID" value="MBL0389138.1"/>
    <property type="molecule type" value="Genomic_DNA"/>
</dbReference>
<dbReference type="InterPro" id="IPR052032">
    <property type="entry name" value="ATP-dep_AA_Ligase"/>
</dbReference>
<dbReference type="InterPro" id="IPR011761">
    <property type="entry name" value="ATP-grasp"/>
</dbReference>
<dbReference type="InterPro" id="IPR040570">
    <property type="entry name" value="LAL_C2"/>
</dbReference>
<dbReference type="PROSITE" id="PS50975">
    <property type="entry name" value="ATP_GRASP"/>
    <property type="match status" value="1"/>
</dbReference>
<name>A0ABS1JFS1_9BACL</name>
<evidence type="ECO:0000259" key="5">
    <source>
        <dbReference type="PROSITE" id="PS50975"/>
    </source>
</evidence>
<evidence type="ECO:0000256" key="1">
    <source>
        <dbReference type="ARBA" id="ARBA00022598"/>
    </source>
</evidence>
<dbReference type="PANTHER" id="PTHR43585:SF2">
    <property type="entry name" value="ATP-GRASP ENZYME FSQD"/>
    <property type="match status" value="1"/>
</dbReference>
<evidence type="ECO:0000256" key="3">
    <source>
        <dbReference type="ARBA" id="ARBA00022840"/>
    </source>
</evidence>
<dbReference type="Gene3D" id="3.30.470.20">
    <property type="entry name" value="ATP-grasp fold, B domain"/>
    <property type="match status" value="1"/>
</dbReference>
<gene>
    <name evidence="6" type="ORF">JJB07_21315</name>
</gene>